<protein>
    <submittedName>
        <fullName evidence="2">Uncharacterized protein</fullName>
    </submittedName>
</protein>
<dbReference type="AlphaFoldDB" id="A0A5C6DHL0"/>
<feature type="region of interest" description="Disordered" evidence="1">
    <location>
        <begin position="1"/>
        <end position="36"/>
    </location>
</feature>
<name>A0A5C6DHL0_9BACT</name>
<proteinExistence type="predicted"/>
<sequence length="36" mass="3600">MEAESSSKGNRPVGIAAMTGGVAMAPRTETLDPVPA</sequence>
<organism evidence="2 3">
    <name type="scientific">Novipirellula artificiosorum</name>
    <dbReference type="NCBI Taxonomy" id="2528016"/>
    <lineage>
        <taxon>Bacteria</taxon>
        <taxon>Pseudomonadati</taxon>
        <taxon>Planctomycetota</taxon>
        <taxon>Planctomycetia</taxon>
        <taxon>Pirellulales</taxon>
        <taxon>Pirellulaceae</taxon>
        <taxon>Novipirellula</taxon>
    </lineage>
</organism>
<evidence type="ECO:0000313" key="3">
    <source>
        <dbReference type="Proteomes" id="UP000319143"/>
    </source>
</evidence>
<dbReference type="Proteomes" id="UP000319143">
    <property type="component" value="Unassembled WGS sequence"/>
</dbReference>
<dbReference type="EMBL" id="SJPV01000006">
    <property type="protein sequence ID" value="TWU36032.1"/>
    <property type="molecule type" value="Genomic_DNA"/>
</dbReference>
<keyword evidence="3" id="KW-1185">Reference proteome</keyword>
<reference evidence="2 3" key="1">
    <citation type="submission" date="2019-02" db="EMBL/GenBank/DDBJ databases">
        <title>Deep-cultivation of Planctomycetes and their phenomic and genomic characterization uncovers novel biology.</title>
        <authorList>
            <person name="Wiegand S."/>
            <person name="Jogler M."/>
            <person name="Boedeker C."/>
            <person name="Pinto D."/>
            <person name="Vollmers J."/>
            <person name="Rivas-Marin E."/>
            <person name="Kohn T."/>
            <person name="Peeters S.H."/>
            <person name="Heuer A."/>
            <person name="Rast P."/>
            <person name="Oberbeckmann S."/>
            <person name="Bunk B."/>
            <person name="Jeske O."/>
            <person name="Meyerdierks A."/>
            <person name="Storesund J.E."/>
            <person name="Kallscheuer N."/>
            <person name="Luecker S."/>
            <person name="Lage O.M."/>
            <person name="Pohl T."/>
            <person name="Merkel B.J."/>
            <person name="Hornburger P."/>
            <person name="Mueller R.-W."/>
            <person name="Bruemmer F."/>
            <person name="Labrenz M."/>
            <person name="Spormann A.M."/>
            <person name="Op Den Camp H."/>
            <person name="Overmann J."/>
            <person name="Amann R."/>
            <person name="Jetten M.S.M."/>
            <person name="Mascher T."/>
            <person name="Medema M.H."/>
            <person name="Devos D.P."/>
            <person name="Kaster A.-K."/>
            <person name="Ovreas L."/>
            <person name="Rohde M."/>
            <person name="Galperin M.Y."/>
            <person name="Jogler C."/>
        </authorList>
    </citation>
    <scope>NUCLEOTIDE SEQUENCE [LARGE SCALE GENOMIC DNA]</scope>
    <source>
        <strain evidence="2 3">Poly41</strain>
    </source>
</reference>
<comment type="caution">
    <text evidence="2">The sequence shown here is derived from an EMBL/GenBank/DDBJ whole genome shotgun (WGS) entry which is preliminary data.</text>
</comment>
<evidence type="ECO:0000256" key="1">
    <source>
        <dbReference type="SAM" id="MobiDB-lite"/>
    </source>
</evidence>
<gene>
    <name evidence="2" type="ORF">Poly41_37850</name>
</gene>
<evidence type="ECO:0000313" key="2">
    <source>
        <dbReference type="EMBL" id="TWU36032.1"/>
    </source>
</evidence>
<accession>A0A5C6DHL0</accession>